<sequence>MKNSFLLTLSLSVFVAVVSCSNSVAYKSELKPNSEVNQQSDKIEFSEVKRFNRNVVIPETSVITTFKQTIELYRKLADKAFGRSEPIPTLGDSEYFLVLKPKLKKIAYGDIEVEKIENKNSSLTVSYKEVESTEYGTEKLTNPILIIKIKGKVPDYIKLKSIN</sequence>
<dbReference type="Proteomes" id="UP000831068">
    <property type="component" value="Chromosome"/>
</dbReference>
<dbReference type="PROSITE" id="PS51257">
    <property type="entry name" value="PROKAR_LIPOPROTEIN"/>
    <property type="match status" value="1"/>
</dbReference>
<keyword evidence="2" id="KW-1185">Reference proteome</keyword>
<name>A0ABY4BII6_9FLAO</name>
<evidence type="ECO:0000313" key="1">
    <source>
        <dbReference type="EMBL" id="UOE38895.1"/>
    </source>
</evidence>
<dbReference type="EMBL" id="CP094529">
    <property type="protein sequence ID" value="UOE38895.1"/>
    <property type="molecule type" value="Genomic_DNA"/>
</dbReference>
<evidence type="ECO:0008006" key="3">
    <source>
        <dbReference type="Google" id="ProtNLM"/>
    </source>
</evidence>
<organism evidence="1 2">
    <name type="scientific">Chryseobacterium oryzae</name>
    <dbReference type="NCBI Taxonomy" id="2929799"/>
    <lineage>
        <taxon>Bacteria</taxon>
        <taxon>Pseudomonadati</taxon>
        <taxon>Bacteroidota</taxon>
        <taxon>Flavobacteriia</taxon>
        <taxon>Flavobacteriales</taxon>
        <taxon>Weeksellaceae</taxon>
        <taxon>Chryseobacterium group</taxon>
        <taxon>Chryseobacterium</taxon>
    </lineage>
</organism>
<accession>A0ABY4BII6</accession>
<protein>
    <recommendedName>
        <fullName evidence="3">Lipoprotein</fullName>
    </recommendedName>
</protein>
<evidence type="ECO:0000313" key="2">
    <source>
        <dbReference type="Proteomes" id="UP000831068"/>
    </source>
</evidence>
<reference evidence="1 2" key="1">
    <citation type="submission" date="2022-03" db="EMBL/GenBank/DDBJ databases">
        <title>Chryseobacterium sp. isolated from the Andong Sikhe.</title>
        <authorList>
            <person name="Won M."/>
            <person name="Kim S.-J."/>
            <person name="Kwon S.-W."/>
        </authorList>
    </citation>
    <scope>NUCLEOTIDE SEQUENCE [LARGE SCALE GENOMIC DNA]</scope>
    <source>
        <strain evidence="1 2">ADR-1</strain>
    </source>
</reference>
<proteinExistence type="predicted"/>
<gene>
    <name evidence="1" type="ORF">MTP08_03740</name>
</gene>
<dbReference type="RefSeq" id="WP_243577100.1">
    <property type="nucleotide sequence ID" value="NZ_CP094529.1"/>
</dbReference>